<dbReference type="PANTHER" id="PTHR42837">
    <property type="entry name" value="REGULATOR OF SIGMA-E PROTEASE RSEP"/>
    <property type="match status" value="1"/>
</dbReference>
<evidence type="ECO:0000256" key="4">
    <source>
        <dbReference type="ARBA" id="ARBA00022670"/>
    </source>
</evidence>
<keyword evidence="9 11" id="KW-0482">Metalloprotease</keyword>
<keyword evidence="14" id="KW-1185">Reference proteome</keyword>
<sequence length="378" mass="41274">MLSVLNGFWEIVVPFLVILSILVFVHEMGHYLVARWNGVRVEVFSIGFGREIFGWNDKSGTRWKISLLPLGGYVKMFGDSDPASRPDEGVQEMSPEEKAVSFHHKRLGQRTAVVAAGPIANFIFAIILLAGLFLAYGQPFTPPVVGQIQEGSAAQAAGFQPDDRIIKIDGETIERFEDIQRLVILNPGTELQVDVLRDGSVLSLPVTPQQVEIDDNLGNKRMVGRLGITRSGVEYRSLGPVSAIGVAFTETGNLVVGTLRAVGQIIVGDRSTEELGGPIRIAQMSGQAAELGISAALWFAAVLSINLGLINLFPIPMLDGGHLMFYAFEWVRGRPLGERAQEYGFRIGLALVLSLMVLVTWNDLASLKVFDYLINLIS</sequence>
<keyword evidence="5 11" id="KW-0812">Transmembrane</keyword>
<evidence type="ECO:0000256" key="2">
    <source>
        <dbReference type="ARBA" id="ARBA00004141"/>
    </source>
</evidence>
<comment type="subcellular location">
    <subcellularLocation>
        <location evidence="2">Membrane</location>
        <topology evidence="2">Multi-pass membrane protein</topology>
    </subcellularLocation>
</comment>
<dbReference type="GO" id="GO:0006508">
    <property type="term" value="P:proteolysis"/>
    <property type="evidence" value="ECO:0007669"/>
    <property type="project" value="UniProtKB-KW"/>
</dbReference>
<dbReference type="SUPFAM" id="SSF50156">
    <property type="entry name" value="PDZ domain-like"/>
    <property type="match status" value="1"/>
</dbReference>
<keyword evidence="10 11" id="KW-0472">Membrane</keyword>
<dbReference type="InterPro" id="IPR041489">
    <property type="entry name" value="PDZ_6"/>
</dbReference>
<dbReference type="InterPro" id="IPR001478">
    <property type="entry name" value="PDZ"/>
</dbReference>
<feature type="transmembrane region" description="Helical" evidence="11">
    <location>
        <begin position="6"/>
        <end position="25"/>
    </location>
</feature>
<dbReference type="RefSeq" id="WP_183416696.1">
    <property type="nucleotide sequence ID" value="NZ_JACHXA010000005.1"/>
</dbReference>
<dbReference type="SMART" id="SM00228">
    <property type="entry name" value="PDZ"/>
    <property type="match status" value="1"/>
</dbReference>
<evidence type="ECO:0000256" key="1">
    <source>
        <dbReference type="ARBA" id="ARBA00001947"/>
    </source>
</evidence>
<keyword evidence="11" id="KW-0479">Metal-binding</keyword>
<keyword evidence="8 11" id="KW-1133">Transmembrane helix</keyword>
<dbReference type="NCBIfam" id="TIGR00054">
    <property type="entry name" value="RIP metalloprotease RseP"/>
    <property type="match status" value="1"/>
</dbReference>
<dbReference type="InterPro" id="IPR004387">
    <property type="entry name" value="Pept_M50_Zn"/>
</dbReference>
<evidence type="ECO:0000256" key="9">
    <source>
        <dbReference type="ARBA" id="ARBA00023049"/>
    </source>
</evidence>
<evidence type="ECO:0000256" key="11">
    <source>
        <dbReference type="RuleBase" id="RU362031"/>
    </source>
</evidence>
<dbReference type="InterPro" id="IPR008915">
    <property type="entry name" value="Peptidase_M50"/>
</dbReference>
<accession>A0A839STR6</accession>
<feature type="transmembrane region" description="Helical" evidence="11">
    <location>
        <begin position="112"/>
        <end position="136"/>
    </location>
</feature>
<evidence type="ECO:0000256" key="6">
    <source>
        <dbReference type="ARBA" id="ARBA00022801"/>
    </source>
</evidence>
<dbReference type="Proteomes" id="UP000581135">
    <property type="component" value="Unassembled WGS sequence"/>
</dbReference>
<dbReference type="GO" id="GO:0046872">
    <property type="term" value="F:metal ion binding"/>
    <property type="evidence" value="ECO:0007669"/>
    <property type="project" value="UniProtKB-KW"/>
</dbReference>
<name>A0A839STR6_9PROT</name>
<dbReference type="GO" id="GO:0004222">
    <property type="term" value="F:metalloendopeptidase activity"/>
    <property type="evidence" value="ECO:0007669"/>
    <property type="project" value="InterPro"/>
</dbReference>
<comment type="cofactor">
    <cofactor evidence="1 11">
        <name>Zn(2+)</name>
        <dbReference type="ChEBI" id="CHEBI:29105"/>
    </cofactor>
</comment>
<feature type="transmembrane region" description="Helical" evidence="11">
    <location>
        <begin position="343"/>
        <end position="361"/>
    </location>
</feature>
<feature type="transmembrane region" description="Helical" evidence="11">
    <location>
        <begin position="295"/>
        <end position="315"/>
    </location>
</feature>
<keyword evidence="7 11" id="KW-0862">Zinc</keyword>
<dbReference type="Pfam" id="PF17820">
    <property type="entry name" value="PDZ_6"/>
    <property type="match status" value="1"/>
</dbReference>
<evidence type="ECO:0000256" key="5">
    <source>
        <dbReference type="ARBA" id="ARBA00022692"/>
    </source>
</evidence>
<dbReference type="EMBL" id="JACHXA010000005">
    <property type="protein sequence ID" value="MBB3065882.1"/>
    <property type="molecule type" value="Genomic_DNA"/>
</dbReference>
<comment type="caution">
    <text evidence="13">The sequence shown here is derived from an EMBL/GenBank/DDBJ whole genome shotgun (WGS) entry which is preliminary data.</text>
</comment>
<evidence type="ECO:0000256" key="8">
    <source>
        <dbReference type="ARBA" id="ARBA00022989"/>
    </source>
</evidence>
<dbReference type="InterPro" id="IPR036034">
    <property type="entry name" value="PDZ_sf"/>
</dbReference>
<feature type="domain" description="PDZ" evidence="12">
    <location>
        <begin position="130"/>
        <end position="199"/>
    </location>
</feature>
<dbReference type="CDD" id="cd23081">
    <property type="entry name" value="cpPDZ_EcRseP-like"/>
    <property type="match status" value="1"/>
</dbReference>
<dbReference type="Pfam" id="PF02163">
    <property type="entry name" value="Peptidase_M50"/>
    <property type="match status" value="1"/>
</dbReference>
<reference evidence="13 14" key="1">
    <citation type="submission" date="2020-08" db="EMBL/GenBank/DDBJ databases">
        <title>Genomic Encyclopedia of Type Strains, Phase III (KMG-III): the genomes of soil and plant-associated and newly described type strains.</title>
        <authorList>
            <person name="Whitman W."/>
        </authorList>
    </citation>
    <scope>NUCLEOTIDE SEQUENCE [LARGE SCALE GENOMIC DNA]</scope>
    <source>
        <strain evidence="13 14">CECT 8803</strain>
    </source>
</reference>
<protein>
    <recommendedName>
        <fullName evidence="11">Zinc metalloprotease</fullName>
        <ecNumber evidence="11">3.4.24.-</ecNumber>
    </recommendedName>
</protein>
<dbReference type="CDD" id="cd06163">
    <property type="entry name" value="S2P-M50_PDZ_RseP-like"/>
    <property type="match status" value="1"/>
</dbReference>
<evidence type="ECO:0000256" key="10">
    <source>
        <dbReference type="ARBA" id="ARBA00023136"/>
    </source>
</evidence>
<keyword evidence="6 11" id="KW-0378">Hydrolase</keyword>
<evidence type="ECO:0000256" key="7">
    <source>
        <dbReference type="ARBA" id="ARBA00022833"/>
    </source>
</evidence>
<evidence type="ECO:0000256" key="3">
    <source>
        <dbReference type="ARBA" id="ARBA00007931"/>
    </source>
</evidence>
<gene>
    <name evidence="13" type="ORF">FHR98_002178</name>
</gene>
<comment type="similarity">
    <text evidence="3 11">Belongs to the peptidase M50B family.</text>
</comment>
<evidence type="ECO:0000313" key="14">
    <source>
        <dbReference type="Proteomes" id="UP000581135"/>
    </source>
</evidence>
<keyword evidence="4 13" id="KW-0645">Protease</keyword>
<evidence type="ECO:0000259" key="12">
    <source>
        <dbReference type="SMART" id="SM00228"/>
    </source>
</evidence>
<dbReference type="PANTHER" id="PTHR42837:SF2">
    <property type="entry name" value="MEMBRANE METALLOPROTEASE ARASP2, CHLOROPLASTIC-RELATED"/>
    <property type="match status" value="1"/>
</dbReference>
<dbReference type="Gene3D" id="2.30.42.10">
    <property type="match status" value="1"/>
</dbReference>
<dbReference type="EC" id="3.4.24.-" evidence="11"/>
<proteinExistence type="inferred from homology"/>
<dbReference type="GO" id="GO:0016020">
    <property type="term" value="C:membrane"/>
    <property type="evidence" value="ECO:0007669"/>
    <property type="project" value="UniProtKB-SubCell"/>
</dbReference>
<dbReference type="AlphaFoldDB" id="A0A839STR6"/>
<evidence type="ECO:0000313" key="13">
    <source>
        <dbReference type="EMBL" id="MBB3065882.1"/>
    </source>
</evidence>
<organism evidence="13 14">
    <name type="scientific">Limibacillus halophilus</name>
    <dbReference type="NCBI Taxonomy" id="1579333"/>
    <lineage>
        <taxon>Bacteria</taxon>
        <taxon>Pseudomonadati</taxon>
        <taxon>Pseudomonadota</taxon>
        <taxon>Alphaproteobacteria</taxon>
        <taxon>Rhodospirillales</taxon>
        <taxon>Rhodovibrionaceae</taxon>
        <taxon>Limibacillus</taxon>
    </lineage>
</organism>